<evidence type="ECO:0000313" key="2">
    <source>
        <dbReference type="EMBL" id="MFB9069910.1"/>
    </source>
</evidence>
<reference evidence="2 4" key="1">
    <citation type="submission" date="2024-09" db="EMBL/GenBank/DDBJ databases">
        <authorList>
            <person name="Sun Q."/>
            <person name="Mori K."/>
        </authorList>
    </citation>
    <scope>NUCLEOTIDE SEQUENCE [LARGE SCALE GENOMIC DNA]</scope>
    <source>
        <strain evidence="2 4">CCM 7609</strain>
    </source>
</reference>
<keyword evidence="4" id="KW-1185">Reference proteome</keyword>
<comment type="caution">
    <text evidence="2">The sequence shown here is derived from an EMBL/GenBank/DDBJ whole genome shotgun (WGS) entry which is preliminary data.</text>
</comment>
<feature type="region of interest" description="Disordered" evidence="1">
    <location>
        <begin position="29"/>
        <end position="64"/>
    </location>
</feature>
<dbReference type="Proteomes" id="UP001589575">
    <property type="component" value="Unassembled WGS sequence"/>
</dbReference>
<evidence type="ECO:0000256" key="1">
    <source>
        <dbReference type="SAM" id="MobiDB-lite"/>
    </source>
</evidence>
<organism evidence="2 4">
    <name type="scientific">Citricoccus parietis</name>
    <dbReference type="NCBI Taxonomy" id="592307"/>
    <lineage>
        <taxon>Bacteria</taxon>
        <taxon>Bacillati</taxon>
        <taxon>Actinomycetota</taxon>
        <taxon>Actinomycetes</taxon>
        <taxon>Micrococcales</taxon>
        <taxon>Micrococcaceae</taxon>
        <taxon>Citricoccus</taxon>
    </lineage>
</organism>
<evidence type="ECO:0000313" key="3">
    <source>
        <dbReference type="EMBL" id="MFB9075206.1"/>
    </source>
</evidence>
<name>A0ABV5FTF6_9MICC</name>
<dbReference type="EMBL" id="JBHMFI010000022">
    <property type="protein sequence ID" value="MFB9075206.1"/>
    <property type="molecule type" value="Genomic_DNA"/>
</dbReference>
<evidence type="ECO:0000313" key="4">
    <source>
        <dbReference type="Proteomes" id="UP001589575"/>
    </source>
</evidence>
<dbReference type="EMBL" id="JBHMFI010000001">
    <property type="protein sequence ID" value="MFB9069910.1"/>
    <property type="molecule type" value="Genomic_DNA"/>
</dbReference>
<feature type="compositionally biased region" description="Low complexity" evidence="1">
    <location>
        <begin position="41"/>
        <end position="64"/>
    </location>
</feature>
<accession>A0ABV5FTF6</accession>
<protein>
    <submittedName>
        <fullName evidence="2">Uncharacterized protein</fullName>
    </submittedName>
</protein>
<gene>
    <name evidence="2" type="ORF">ACFFX0_01350</name>
    <name evidence="3" type="ORF">ACFFX0_30155</name>
</gene>
<proteinExistence type="predicted"/>
<sequence>MPSVGRHGHPSVAWDTTHCDIELPARSPRLADAVQSPAANSLSQGRRSGPRSSRALASSITAFR</sequence>